<evidence type="ECO:0000313" key="6">
    <source>
        <dbReference type="EMBL" id="KAE9339350.1"/>
    </source>
</evidence>
<feature type="repeat" description="ANK" evidence="3">
    <location>
        <begin position="58"/>
        <end position="83"/>
    </location>
</feature>
<dbReference type="OrthoDB" id="194358at2759"/>
<dbReference type="EMBL" id="QXFT01000623">
    <property type="protein sequence ID" value="KAE9339350.1"/>
    <property type="molecule type" value="Genomic_DNA"/>
</dbReference>
<dbReference type="Pfam" id="PF00023">
    <property type="entry name" value="Ank"/>
    <property type="match status" value="2"/>
</dbReference>
<feature type="repeat" description="ANK" evidence="3">
    <location>
        <begin position="302"/>
        <end position="334"/>
    </location>
</feature>
<dbReference type="Pfam" id="PF12796">
    <property type="entry name" value="Ank_2"/>
    <property type="match status" value="4"/>
</dbReference>
<proteinExistence type="predicted"/>
<dbReference type="EMBL" id="QXFV01001979">
    <property type="protein sequence ID" value="KAE8994913.1"/>
    <property type="molecule type" value="Genomic_DNA"/>
</dbReference>
<keyword evidence="1" id="KW-0677">Repeat</keyword>
<evidence type="ECO:0000313" key="9">
    <source>
        <dbReference type="Proteomes" id="UP000435112"/>
    </source>
</evidence>
<dbReference type="EMBL" id="QXFU01002457">
    <property type="protein sequence ID" value="KAE8985474.1"/>
    <property type="molecule type" value="Genomic_DNA"/>
</dbReference>
<dbReference type="SUPFAM" id="SSF48403">
    <property type="entry name" value="Ankyrin repeat"/>
    <property type="match status" value="1"/>
</dbReference>
<comment type="caution">
    <text evidence="4">The sequence shown here is derived from an EMBL/GenBank/DDBJ whole genome shotgun (WGS) entry which is preliminary data.</text>
</comment>
<dbReference type="PROSITE" id="PS50297">
    <property type="entry name" value="ANK_REP_REGION"/>
    <property type="match status" value="5"/>
</dbReference>
<dbReference type="SMART" id="SM00248">
    <property type="entry name" value="ANK"/>
    <property type="match status" value="10"/>
</dbReference>
<evidence type="ECO:0000256" key="3">
    <source>
        <dbReference type="PROSITE-ProRule" id="PRU00023"/>
    </source>
</evidence>
<accession>A0A6A3IZX8</accession>
<dbReference type="Proteomes" id="UP000429607">
    <property type="component" value="Unassembled WGS sequence"/>
</dbReference>
<dbReference type="PRINTS" id="PR01415">
    <property type="entry name" value="ANKYRIN"/>
</dbReference>
<feature type="repeat" description="ANK" evidence="3">
    <location>
        <begin position="334"/>
        <end position="366"/>
    </location>
</feature>
<evidence type="ECO:0000256" key="2">
    <source>
        <dbReference type="ARBA" id="ARBA00023043"/>
    </source>
</evidence>
<evidence type="ECO:0000313" key="8">
    <source>
        <dbReference type="Proteomes" id="UP000434957"/>
    </source>
</evidence>
<protein>
    <submittedName>
        <fullName evidence="4">Uncharacterized protein</fullName>
    </submittedName>
</protein>
<name>A0A6A3IZX8_9STRA</name>
<evidence type="ECO:0000256" key="1">
    <source>
        <dbReference type="ARBA" id="ARBA00022737"/>
    </source>
</evidence>
<organism evidence="4 9">
    <name type="scientific">Phytophthora rubi</name>
    <dbReference type="NCBI Taxonomy" id="129364"/>
    <lineage>
        <taxon>Eukaryota</taxon>
        <taxon>Sar</taxon>
        <taxon>Stramenopiles</taxon>
        <taxon>Oomycota</taxon>
        <taxon>Peronosporomycetes</taxon>
        <taxon>Peronosporales</taxon>
        <taxon>Peronosporaceae</taxon>
        <taxon>Phytophthora</taxon>
    </lineage>
</organism>
<gene>
    <name evidence="5" type="ORF">PR001_g20259</name>
    <name evidence="4" type="ORF">PR002_g22626</name>
    <name evidence="6" type="ORF">PR003_g11058</name>
</gene>
<dbReference type="Gene3D" id="1.25.40.20">
    <property type="entry name" value="Ankyrin repeat-containing domain"/>
    <property type="match status" value="4"/>
</dbReference>
<keyword evidence="2 3" id="KW-0040">ANK repeat</keyword>
<dbReference type="InterPro" id="IPR002110">
    <property type="entry name" value="Ankyrin_rpt"/>
</dbReference>
<evidence type="ECO:0000313" key="5">
    <source>
        <dbReference type="EMBL" id="KAE8994913.1"/>
    </source>
</evidence>
<evidence type="ECO:0000313" key="4">
    <source>
        <dbReference type="EMBL" id="KAE8985474.1"/>
    </source>
</evidence>
<feature type="repeat" description="ANK" evidence="3">
    <location>
        <begin position="95"/>
        <end position="127"/>
    </location>
</feature>
<keyword evidence="8" id="KW-1185">Reference proteome</keyword>
<sequence>MGRRRSKWKDNTRLDRGSQLLHHAKNGDCEALTALLQESAEESQHERSEFLQLTQDHNGSTALHLAASEGHVEMVQTLLQLGAGGIHLGGGRKKYARTPLHEAAINGHLDVCRLLVEFGLLVDCHTTRGRTPLMYAVKGNYVEVARYFVKEAGANVDEQNEMGVTAVYIACQDGHEDMVRFLVQEAQADVNLSNRTNHAPLHEAVAGGFTGVVDFMLRNGADKYVVDKMGVTVWHEAAGNGSVEMLELLVQHDVSLHPNGQEQVDKVMARHPFHYAAVEGKADFVRALLEKELVDVNFVDIDGCTALHYAAANGHADVLQVLLSFGGDPNIVSIRRSPLHCAVEWHRVECVKLLLQHGASLDATDKDGLTPAKVAAQKGFNDLVALLEAGHGATADEANEAMKCLASSAATSH</sequence>
<feature type="repeat" description="ANK" evidence="3">
    <location>
        <begin position="196"/>
        <end position="228"/>
    </location>
</feature>
<dbReference type="InterPro" id="IPR036770">
    <property type="entry name" value="Ankyrin_rpt-contain_sf"/>
</dbReference>
<dbReference type="Proteomes" id="UP000434957">
    <property type="component" value="Unassembled WGS sequence"/>
</dbReference>
<reference evidence="7 9" key="1">
    <citation type="submission" date="2018-09" db="EMBL/GenBank/DDBJ databases">
        <title>Genomic investigation of the strawberry pathogen Phytophthora fragariae indicates pathogenicity is determined by transcriptional variation in three key races.</title>
        <authorList>
            <person name="Adams T.M."/>
            <person name="Armitage A.D."/>
            <person name="Sobczyk M.K."/>
            <person name="Bates H.J."/>
            <person name="Dunwell J.M."/>
            <person name="Nellist C.F."/>
            <person name="Harrison R.J."/>
        </authorList>
    </citation>
    <scope>NUCLEOTIDE SEQUENCE [LARGE SCALE GENOMIC DNA]</scope>
    <source>
        <strain evidence="5 7">SCRP249</strain>
        <strain evidence="4 9">SCRP324</strain>
        <strain evidence="6 8">SCRP333</strain>
    </source>
</reference>
<dbReference type="PROSITE" id="PS50088">
    <property type="entry name" value="ANK_REPEAT"/>
    <property type="match status" value="6"/>
</dbReference>
<dbReference type="AlphaFoldDB" id="A0A6A3IZX8"/>
<dbReference type="Proteomes" id="UP000435112">
    <property type="component" value="Unassembled WGS sequence"/>
</dbReference>
<evidence type="ECO:0000313" key="7">
    <source>
        <dbReference type="Proteomes" id="UP000429607"/>
    </source>
</evidence>
<dbReference type="PANTHER" id="PTHR24126">
    <property type="entry name" value="ANKYRIN REPEAT, PH AND SEC7 DOMAIN CONTAINING PROTEIN SECG-RELATED"/>
    <property type="match status" value="1"/>
</dbReference>
<feature type="repeat" description="ANK" evidence="3">
    <location>
        <begin position="128"/>
        <end position="161"/>
    </location>
</feature>